<gene>
    <name evidence="11" type="ORF">NITFAB_0305</name>
</gene>
<keyword evidence="6 8" id="KW-0472">Membrane</keyword>
<evidence type="ECO:0000256" key="3">
    <source>
        <dbReference type="ARBA" id="ARBA00022679"/>
    </source>
</evidence>
<dbReference type="Gene3D" id="3.40.50.1110">
    <property type="entry name" value="SGNH hydrolase"/>
    <property type="match status" value="1"/>
</dbReference>
<keyword evidence="5 8" id="KW-1133">Transmembrane helix</keyword>
<feature type="domain" description="Acyltransferase 3" evidence="9">
    <location>
        <begin position="16"/>
        <end position="361"/>
    </location>
</feature>
<evidence type="ECO:0008006" key="12">
    <source>
        <dbReference type="Google" id="ProtNLM"/>
    </source>
</evidence>
<accession>A0A2X0SG03</accession>
<reference evidence="11" key="1">
    <citation type="submission" date="2018-05" db="EMBL/GenBank/DDBJ databases">
        <authorList>
            <person name="Lanie J.A."/>
            <person name="Ng W.-L."/>
            <person name="Kazmierczak K.M."/>
            <person name="Andrzejewski T.M."/>
            <person name="Davidsen T.M."/>
            <person name="Wayne K.J."/>
            <person name="Tettelin H."/>
            <person name="Glass J.I."/>
            <person name="Rusch D."/>
            <person name="Podicherti R."/>
            <person name="Tsui H.-C.T."/>
            <person name="Winkler M.E."/>
        </authorList>
    </citation>
    <scope>NUCLEOTIDE SEQUENCE</scope>
    <source>
        <strain evidence="11">KNB</strain>
    </source>
</reference>
<dbReference type="Pfam" id="PF19040">
    <property type="entry name" value="SGNH"/>
    <property type="match status" value="1"/>
</dbReference>
<protein>
    <recommendedName>
        <fullName evidence="12">Acyltransferase 3</fullName>
    </recommendedName>
</protein>
<keyword evidence="7" id="KW-0012">Acyltransferase</keyword>
<organism evidence="11">
    <name type="scientific">Candidatus Nitrotoga fabula</name>
    <dbReference type="NCBI Taxonomy" id="2182327"/>
    <lineage>
        <taxon>Bacteria</taxon>
        <taxon>Pseudomonadati</taxon>
        <taxon>Pseudomonadota</taxon>
        <taxon>Betaproteobacteria</taxon>
        <taxon>Nitrosomonadales</taxon>
        <taxon>Gallionellaceae</taxon>
        <taxon>Candidatus Nitrotoga</taxon>
    </lineage>
</organism>
<evidence type="ECO:0000256" key="7">
    <source>
        <dbReference type="ARBA" id="ARBA00023315"/>
    </source>
</evidence>
<keyword evidence="3" id="KW-0808">Transferase</keyword>
<dbReference type="GO" id="GO:0005886">
    <property type="term" value="C:plasma membrane"/>
    <property type="evidence" value="ECO:0007669"/>
    <property type="project" value="UniProtKB-SubCell"/>
</dbReference>
<keyword evidence="2" id="KW-1003">Cell membrane</keyword>
<dbReference type="GO" id="GO:0016788">
    <property type="term" value="F:hydrolase activity, acting on ester bonds"/>
    <property type="evidence" value="ECO:0007669"/>
    <property type="project" value="UniProtKB-ARBA"/>
</dbReference>
<proteinExistence type="predicted"/>
<evidence type="ECO:0000256" key="2">
    <source>
        <dbReference type="ARBA" id="ARBA00022475"/>
    </source>
</evidence>
<feature type="transmembrane region" description="Helical" evidence="8">
    <location>
        <begin position="281"/>
        <end position="301"/>
    </location>
</feature>
<feature type="transmembrane region" description="Helical" evidence="8">
    <location>
        <begin position="375"/>
        <end position="395"/>
    </location>
</feature>
<evidence type="ECO:0000259" key="10">
    <source>
        <dbReference type="Pfam" id="PF19040"/>
    </source>
</evidence>
<feature type="transmembrane region" description="Helical" evidence="8">
    <location>
        <begin position="82"/>
        <end position="101"/>
    </location>
</feature>
<dbReference type="InterPro" id="IPR002656">
    <property type="entry name" value="Acyl_transf_3_dom"/>
</dbReference>
<comment type="subcellular location">
    <subcellularLocation>
        <location evidence="1">Cell membrane</location>
        <topology evidence="1">Multi-pass membrane protein</topology>
    </subcellularLocation>
</comment>
<dbReference type="GO" id="GO:0009103">
    <property type="term" value="P:lipopolysaccharide biosynthetic process"/>
    <property type="evidence" value="ECO:0007669"/>
    <property type="project" value="TreeGrafter"/>
</dbReference>
<sequence>MKAHTASLSHPKYRPDIDGLRAIAVLSVVGFHAFPEWVNGGFIGVDIFFVISGFLISTILFENLENGTFRFAEFYARRIRRIFPALILVLMACFVFGWLVLLADEYKQLGKHIAGGAGFVSNFLYWNEAGYFDSAAETKPLLHLWSLGIEEQFYIVWPLMLWAAWKKKFNLFYMAAFLGGISFYFNMQEAGKDVVAAFYSPQTRFWELLCGSLLAWLALHNPSAYANAKSRLDAGFTRVFSGHASEANGSTLNNVQSLLGSLLLAFGFWRITKEVAFPGGWALLPVLGAALIIAAGAQAWINRTILSSRMLVWFGLISFPLYLWHWPLLSFARILESETPGRSIRIAAVVLAVVLAWLTYRVVEKPLRFGKHAQAKTMALVVLMVGIACTGYITYLRDGLLFRKIISSQQNTLVRQLSEITDVWEYYGPDRRSWRLGKCLSPPENTTTQQKIRDCVDSHRPLVFLWGDSYAAALYPGLLKLQKDQANSFGIAQFTDFNASPFFDKNKKSRADLKGKSLYDINNEKLSVISKLKPSVVLLTWMNSSDQGIEDRVQLVAALISTHNRIKNVAPDASVIFIGPVPHWKGGIKGNWKGTLKDAIIEYANTHSGQPPPRYTTYGLRDEPKELDSFLKNELAKLNIRYVSAYDALCREDGCLTRLGDTPRELTAVDWGHLTITGSEFLINQIRNDILEQLKKH</sequence>
<evidence type="ECO:0000256" key="8">
    <source>
        <dbReference type="SAM" id="Phobius"/>
    </source>
</evidence>
<feature type="transmembrane region" description="Helical" evidence="8">
    <location>
        <begin position="344"/>
        <end position="363"/>
    </location>
</feature>
<evidence type="ECO:0000259" key="9">
    <source>
        <dbReference type="Pfam" id="PF01757"/>
    </source>
</evidence>
<dbReference type="PANTHER" id="PTHR23028">
    <property type="entry name" value="ACETYLTRANSFERASE"/>
    <property type="match status" value="1"/>
</dbReference>
<dbReference type="SUPFAM" id="SSF52266">
    <property type="entry name" value="SGNH hydrolase"/>
    <property type="match status" value="1"/>
</dbReference>
<feature type="transmembrane region" description="Helical" evidence="8">
    <location>
        <begin position="41"/>
        <end position="61"/>
    </location>
</feature>
<dbReference type="Pfam" id="PF01757">
    <property type="entry name" value="Acyl_transf_3"/>
    <property type="match status" value="1"/>
</dbReference>
<name>A0A2X0SG03_9PROT</name>
<dbReference type="InterPro" id="IPR036514">
    <property type="entry name" value="SGNH_hydro_sf"/>
</dbReference>
<evidence type="ECO:0000313" key="11">
    <source>
        <dbReference type="EMBL" id="SPS04716.1"/>
    </source>
</evidence>
<evidence type="ECO:0000256" key="6">
    <source>
        <dbReference type="ARBA" id="ARBA00023136"/>
    </source>
</evidence>
<dbReference type="InterPro" id="IPR050879">
    <property type="entry name" value="Acyltransferase_3"/>
</dbReference>
<evidence type="ECO:0000256" key="4">
    <source>
        <dbReference type="ARBA" id="ARBA00022692"/>
    </source>
</evidence>
<evidence type="ECO:0000256" key="1">
    <source>
        <dbReference type="ARBA" id="ARBA00004651"/>
    </source>
</evidence>
<dbReference type="GO" id="GO:0016747">
    <property type="term" value="F:acyltransferase activity, transferring groups other than amino-acyl groups"/>
    <property type="evidence" value="ECO:0007669"/>
    <property type="project" value="InterPro"/>
</dbReference>
<dbReference type="PANTHER" id="PTHR23028:SF53">
    <property type="entry name" value="ACYL_TRANSF_3 DOMAIN-CONTAINING PROTEIN"/>
    <property type="match status" value="1"/>
</dbReference>
<feature type="transmembrane region" description="Helical" evidence="8">
    <location>
        <begin position="169"/>
        <end position="185"/>
    </location>
</feature>
<feature type="transmembrane region" description="Helical" evidence="8">
    <location>
        <begin position="310"/>
        <end position="332"/>
    </location>
</feature>
<feature type="transmembrane region" description="Helical" evidence="8">
    <location>
        <begin position="142"/>
        <end position="162"/>
    </location>
</feature>
<feature type="domain" description="SGNH" evidence="10">
    <location>
        <begin position="451"/>
        <end position="686"/>
    </location>
</feature>
<dbReference type="InterPro" id="IPR043968">
    <property type="entry name" value="SGNH"/>
</dbReference>
<dbReference type="EMBL" id="LS423452">
    <property type="protein sequence ID" value="SPS04716.1"/>
    <property type="molecule type" value="Genomic_DNA"/>
</dbReference>
<dbReference type="AlphaFoldDB" id="A0A2X0SG03"/>
<keyword evidence="4 8" id="KW-0812">Transmembrane</keyword>
<evidence type="ECO:0000256" key="5">
    <source>
        <dbReference type="ARBA" id="ARBA00022989"/>
    </source>
</evidence>